<keyword evidence="2" id="KW-0687">Ribonucleoprotein</keyword>
<proteinExistence type="predicted"/>
<dbReference type="GO" id="GO:0005840">
    <property type="term" value="C:ribosome"/>
    <property type="evidence" value="ECO:0007669"/>
    <property type="project" value="UniProtKB-KW"/>
</dbReference>
<sequence>ARILHGEHGRPQARGVCPDADLPHSRKERQDREAQM</sequence>
<accession>A0A6J4QWM2</accession>
<gene>
    <name evidence="2" type="ORF">AVDCRST_MAG80-2488</name>
</gene>
<feature type="non-terminal residue" evidence="2">
    <location>
        <position position="1"/>
    </location>
</feature>
<reference evidence="2" key="1">
    <citation type="submission" date="2020-02" db="EMBL/GenBank/DDBJ databases">
        <authorList>
            <person name="Meier V. D."/>
        </authorList>
    </citation>
    <scope>NUCLEOTIDE SEQUENCE</scope>
    <source>
        <strain evidence="2">AVDCRST_MAG80</strain>
    </source>
</reference>
<feature type="region of interest" description="Disordered" evidence="1">
    <location>
        <begin position="1"/>
        <end position="36"/>
    </location>
</feature>
<evidence type="ECO:0000313" key="2">
    <source>
        <dbReference type="EMBL" id="CAA9452788.1"/>
    </source>
</evidence>
<dbReference type="AlphaFoldDB" id="A0A6J4QWM2"/>
<feature type="compositionally biased region" description="Basic and acidic residues" evidence="1">
    <location>
        <begin position="21"/>
        <end position="36"/>
    </location>
</feature>
<protein>
    <submittedName>
        <fullName evidence="2">SSU ribosomal protein S19p (S15e)</fullName>
    </submittedName>
</protein>
<feature type="compositionally biased region" description="Basic and acidic residues" evidence="1">
    <location>
        <begin position="1"/>
        <end position="10"/>
    </location>
</feature>
<feature type="non-terminal residue" evidence="2">
    <location>
        <position position="36"/>
    </location>
</feature>
<keyword evidence="2" id="KW-0689">Ribosomal protein</keyword>
<organism evidence="2">
    <name type="scientific">uncultured Rubrobacteraceae bacterium</name>
    <dbReference type="NCBI Taxonomy" id="349277"/>
    <lineage>
        <taxon>Bacteria</taxon>
        <taxon>Bacillati</taxon>
        <taxon>Actinomycetota</taxon>
        <taxon>Rubrobacteria</taxon>
        <taxon>Rubrobacterales</taxon>
        <taxon>Rubrobacteraceae</taxon>
        <taxon>environmental samples</taxon>
    </lineage>
</organism>
<dbReference type="EMBL" id="CADCVC010000219">
    <property type="protein sequence ID" value="CAA9452788.1"/>
    <property type="molecule type" value="Genomic_DNA"/>
</dbReference>
<name>A0A6J4QWM2_9ACTN</name>
<evidence type="ECO:0000256" key="1">
    <source>
        <dbReference type="SAM" id="MobiDB-lite"/>
    </source>
</evidence>